<proteinExistence type="inferred from homology"/>
<dbReference type="PRINTS" id="PR01438">
    <property type="entry name" value="UNVRSLSTRESS"/>
</dbReference>
<reference evidence="3 4" key="1">
    <citation type="submission" date="2016-04" db="EMBL/GenBank/DDBJ databases">
        <title>Draft Genome Sequences of Staphylococcus capitis Strain H36, S. capitis Strain H65, S. cohnii Strain H62, S. hominis Strain H69, Mycobacterium iranicum Strain H39, Plantibacter sp. Strain H53, Pseudomonas oryzihabitans Strain H72, and Microbacterium sp. Strain H83, isolated from residential settings.</title>
        <authorList>
            <person name="Lymperopoulou D."/>
            <person name="Adams R.I."/>
            <person name="Lindow S."/>
            <person name="Coil D.A."/>
            <person name="Jospin G."/>
            <person name="Eisen J.A."/>
        </authorList>
    </citation>
    <scope>NUCLEOTIDE SEQUENCE [LARGE SCALE GENOMIC DNA]</scope>
    <source>
        <strain evidence="3 4">H39</strain>
    </source>
</reference>
<dbReference type="RefSeq" id="WP_064280877.1">
    <property type="nucleotide sequence ID" value="NZ_LWCS01000015.1"/>
</dbReference>
<dbReference type="InterPro" id="IPR006015">
    <property type="entry name" value="Universal_stress_UspA"/>
</dbReference>
<dbReference type="PANTHER" id="PTHR46268">
    <property type="entry name" value="STRESS RESPONSE PROTEIN NHAX"/>
    <property type="match status" value="1"/>
</dbReference>
<evidence type="ECO:0000256" key="1">
    <source>
        <dbReference type="ARBA" id="ARBA00008791"/>
    </source>
</evidence>
<comment type="similarity">
    <text evidence="1">Belongs to the universal stress protein A family.</text>
</comment>
<accession>A0A178LYU9</accession>
<dbReference type="SUPFAM" id="SSF52402">
    <property type="entry name" value="Adenine nucleotide alpha hydrolases-like"/>
    <property type="match status" value="2"/>
</dbReference>
<gene>
    <name evidence="3" type="ORF">A4X20_15965</name>
</gene>
<comment type="caution">
    <text evidence="3">The sequence shown here is derived from an EMBL/GenBank/DDBJ whole genome shotgun (WGS) entry which is preliminary data.</text>
</comment>
<dbReference type="InterPro" id="IPR006016">
    <property type="entry name" value="UspA"/>
</dbReference>
<evidence type="ECO:0000313" key="3">
    <source>
        <dbReference type="EMBL" id="OAN39851.1"/>
    </source>
</evidence>
<dbReference type="Gene3D" id="3.40.50.620">
    <property type="entry name" value="HUPs"/>
    <property type="match status" value="1"/>
</dbReference>
<feature type="domain" description="UspA" evidence="2">
    <location>
        <begin position="227"/>
        <end position="280"/>
    </location>
</feature>
<protein>
    <submittedName>
        <fullName evidence="3">Universal stress protein</fullName>
    </submittedName>
</protein>
<dbReference type="Proteomes" id="UP000078396">
    <property type="component" value="Unassembled WGS sequence"/>
</dbReference>
<evidence type="ECO:0000313" key="4">
    <source>
        <dbReference type="Proteomes" id="UP000078396"/>
    </source>
</evidence>
<dbReference type="CDD" id="cd00293">
    <property type="entry name" value="USP-like"/>
    <property type="match status" value="1"/>
</dbReference>
<feature type="domain" description="UspA" evidence="2">
    <location>
        <begin position="3"/>
        <end position="150"/>
    </location>
</feature>
<sequence>MQTNVLVGYDGSPAAGAAITAAAVLFPDAHAWIAYIWEPPFAGKRLRRRLRTLAATADELAELMEREGEREAGNIVAAGVALARAAQWDSEPIVKRTTGSDGLRLAQLAEKLDSDVLVLGDRGIDGTQEVVGGVCDMAMHYATVPILMVPSPLLTGEFDALGRGPVVVGYDGSAAADAAVTRVESLFPDRKVVLTSVRGDGDDAVTGPDGSEVLSVFESNRFGRPRDRSVADALIQCSDDANAAVLAVGSRGRSPVREVLLGSVAAAVVRRAHRPVLVVHS</sequence>
<dbReference type="STRING" id="912594.AWC12_22940"/>
<dbReference type="InterPro" id="IPR014729">
    <property type="entry name" value="Rossmann-like_a/b/a_fold"/>
</dbReference>
<dbReference type="eggNOG" id="COG0589">
    <property type="taxonomic scope" value="Bacteria"/>
</dbReference>
<organism evidence="3 4">
    <name type="scientific">Mycolicibacterium iranicum</name>
    <name type="common">Mycobacterium iranicum</name>
    <dbReference type="NCBI Taxonomy" id="912594"/>
    <lineage>
        <taxon>Bacteria</taxon>
        <taxon>Bacillati</taxon>
        <taxon>Actinomycetota</taxon>
        <taxon>Actinomycetes</taxon>
        <taxon>Mycobacteriales</taxon>
        <taxon>Mycobacteriaceae</taxon>
        <taxon>Mycolicibacterium</taxon>
    </lineage>
</organism>
<dbReference type="PANTHER" id="PTHR46268:SF6">
    <property type="entry name" value="UNIVERSAL STRESS PROTEIN UP12"/>
    <property type="match status" value="1"/>
</dbReference>
<evidence type="ECO:0000259" key="2">
    <source>
        <dbReference type="Pfam" id="PF00582"/>
    </source>
</evidence>
<dbReference type="AlphaFoldDB" id="A0A178LYU9"/>
<dbReference type="EMBL" id="LWCS01000015">
    <property type="protein sequence ID" value="OAN39851.1"/>
    <property type="molecule type" value="Genomic_DNA"/>
</dbReference>
<dbReference type="Gene3D" id="3.40.50.12370">
    <property type="match status" value="1"/>
</dbReference>
<dbReference type="OrthoDB" id="3473874at2"/>
<dbReference type="Pfam" id="PF00582">
    <property type="entry name" value="Usp"/>
    <property type="match status" value="2"/>
</dbReference>
<name>A0A178LYU9_MYCIR</name>